<reference evidence="2" key="1">
    <citation type="journal article" date="2019" name="Int. J. Syst. Evol. Microbiol.">
        <title>The Global Catalogue of Microorganisms (GCM) 10K type strain sequencing project: providing services to taxonomists for standard genome sequencing and annotation.</title>
        <authorList>
            <consortium name="The Broad Institute Genomics Platform"/>
            <consortium name="The Broad Institute Genome Sequencing Center for Infectious Disease"/>
            <person name="Wu L."/>
            <person name="Ma J."/>
        </authorList>
    </citation>
    <scope>NUCLEOTIDE SEQUENCE [LARGE SCALE GENOMIC DNA]</scope>
    <source>
        <strain evidence="2">CCM 8980</strain>
    </source>
</reference>
<name>A0ABW4CHX6_9LACO</name>
<protein>
    <submittedName>
        <fullName evidence="1">DUF3173 family protein</fullName>
    </submittedName>
</protein>
<dbReference type="EMBL" id="JBHTOC010000006">
    <property type="protein sequence ID" value="MFD1429578.1"/>
    <property type="molecule type" value="Genomic_DNA"/>
</dbReference>
<dbReference type="RefSeq" id="WP_203626789.1">
    <property type="nucleotide sequence ID" value="NZ_BOLQ01000008.1"/>
</dbReference>
<proteinExistence type="predicted"/>
<evidence type="ECO:0000313" key="2">
    <source>
        <dbReference type="Proteomes" id="UP001597196"/>
    </source>
</evidence>
<keyword evidence="2" id="KW-1185">Reference proteome</keyword>
<gene>
    <name evidence="1" type="ORF">ACFQ4P_04870</name>
</gene>
<dbReference type="Pfam" id="PF11372">
    <property type="entry name" value="DUF3173"/>
    <property type="match status" value="1"/>
</dbReference>
<comment type="caution">
    <text evidence="1">The sequence shown here is derived from an EMBL/GenBank/DDBJ whole genome shotgun (WGS) entry which is preliminary data.</text>
</comment>
<sequence>MALPAQSALFISRQDLVKHGFSDYEAAQLLRMAKANLVEQGLNYYAIRGRRRVPAYAIEAILGCPLFETQRDTLPSQTKERTKND</sequence>
<accession>A0ABW4CHX6</accession>
<evidence type="ECO:0000313" key="1">
    <source>
        <dbReference type="EMBL" id="MFD1429578.1"/>
    </source>
</evidence>
<dbReference type="InterPro" id="IPR021512">
    <property type="entry name" value="DUF3173"/>
</dbReference>
<dbReference type="Proteomes" id="UP001597196">
    <property type="component" value="Unassembled WGS sequence"/>
</dbReference>
<organism evidence="1 2">
    <name type="scientific">Lacticaseibacillus mingshuiensis</name>
    <dbReference type="NCBI Taxonomy" id="2799574"/>
    <lineage>
        <taxon>Bacteria</taxon>
        <taxon>Bacillati</taxon>
        <taxon>Bacillota</taxon>
        <taxon>Bacilli</taxon>
        <taxon>Lactobacillales</taxon>
        <taxon>Lactobacillaceae</taxon>
        <taxon>Lacticaseibacillus</taxon>
    </lineage>
</organism>